<comment type="similarity">
    <text evidence="1 8 9">Belongs to the FGGY kinase family.</text>
</comment>
<comment type="function">
    <text evidence="8">Catalyzes the phosphorylation of D-xylulose to D-xylulose 5-phosphate.</text>
</comment>
<dbReference type="InterPro" id="IPR043129">
    <property type="entry name" value="ATPase_NBD"/>
</dbReference>
<evidence type="ECO:0000256" key="4">
    <source>
        <dbReference type="ARBA" id="ARBA00022741"/>
    </source>
</evidence>
<dbReference type="EMBL" id="DVON01000213">
    <property type="protein sequence ID" value="HIV13511.1"/>
    <property type="molecule type" value="Genomic_DNA"/>
</dbReference>
<dbReference type="AlphaFoldDB" id="A0A9D1T6R7"/>
<feature type="domain" description="Carbohydrate kinase FGGY C-terminal" evidence="12">
    <location>
        <begin position="277"/>
        <end position="439"/>
    </location>
</feature>
<evidence type="ECO:0000256" key="3">
    <source>
        <dbReference type="ARBA" id="ARBA00022679"/>
    </source>
</evidence>
<evidence type="ECO:0000259" key="12">
    <source>
        <dbReference type="Pfam" id="PF02782"/>
    </source>
</evidence>
<dbReference type="InterPro" id="IPR050406">
    <property type="entry name" value="FGGY_Carb_Kinase"/>
</dbReference>
<dbReference type="Pfam" id="PF00370">
    <property type="entry name" value="FGGY_N"/>
    <property type="match status" value="1"/>
</dbReference>
<keyword evidence="3 8" id="KW-0808">Transferase</keyword>
<evidence type="ECO:0000259" key="11">
    <source>
        <dbReference type="Pfam" id="PF00370"/>
    </source>
</evidence>
<keyword evidence="7 8" id="KW-0119">Carbohydrate metabolism</keyword>
<dbReference type="InterPro" id="IPR018485">
    <property type="entry name" value="FGGY_C"/>
</dbReference>
<dbReference type="PIRSF" id="PIRSF000538">
    <property type="entry name" value="GlpK"/>
    <property type="match status" value="1"/>
</dbReference>
<sequence>MLLGIDIGTSSIKGMLMEEDGKIVSVKSSGYPVEIPRAGWAQQDPALWWEGLCDVLAQMRQERPDILDGVRGIGFSGQMHGLTAVDREGNPVCPSIIWMDQRATGELGEIREKISAGEQGRILHNRVFNGFAMASLLWMKNQDRRTYDRIYRVFQPKDYIRYRLTGQMGTDYSDASASLMLDVGKREWAWELLEKLGIDGSLLTPLGGSWEIAGAVTRKAAGQTGLPEGIPVVYGAGDQQAQSIGNGAVREGRMISNIGTGAQISAFSASDFYDPELRTHTFCHAVPDAYTIYGAMLTGGMSLNWMKNQILREDSFEKLGQMAETVEPGSGGLVFLPYLSGERTPLMNPDAKGVFFGLTLKHEAAHMVRAVMEGVTFALRDSMEILEGLGVRAERLTASGGASGSPVWLQIQADILGKEIQVCRSQEQACLGACILAGVGIGVYPDISAACGRLVSFEEKVYRPRSQYAAMYEERYRKYHGIYQGTKNWM</sequence>
<dbReference type="Pfam" id="PF02782">
    <property type="entry name" value="FGGY_C"/>
    <property type="match status" value="1"/>
</dbReference>
<dbReference type="CDD" id="cd07808">
    <property type="entry name" value="ASKHA_NBD_FGGY_EcXK-like"/>
    <property type="match status" value="1"/>
</dbReference>
<protein>
    <recommendedName>
        <fullName evidence="8 10">Xylulose kinase</fullName>
        <shortName evidence="8 10">Xylulokinase</shortName>
        <ecNumber evidence="8 10">2.7.1.17</ecNumber>
    </recommendedName>
</protein>
<evidence type="ECO:0000256" key="9">
    <source>
        <dbReference type="RuleBase" id="RU003733"/>
    </source>
</evidence>
<evidence type="ECO:0000313" key="13">
    <source>
        <dbReference type="EMBL" id="HIV13511.1"/>
    </source>
</evidence>
<dbReference type="EC" id="2.7.1.17" evidence="8 10"/>
<dbReference type="InterPro" id="IPR000577">
    <property type="entry name" value="Carb_kinase_FGGY"/>
</dbReference>
<feature type="site" description="Important for activity" evidence="8">
    <location>
        <position position="6"/>
    </location>
</feature>
<dbReference type="GO" id="GO:0004856">
    <property type="term" value="F:D-xylulokinase activity"/>
    <property type="evidence" value="ECO:0007669"/>
    <property type="project" value="UniProtKB-UniRule"/>
</dbReference>
<comment type="caution">
    <text evidence="13">The sequence shown here is derived from an EMBL/GenBank/DDBJ whole genome shotgun (WGS) entry which is preliminary data.</text>
</comment>
<gene>
    <name evidence="8 10 13" type="primary">xylB</name>
    <name evidence="13" type="ORF">IAA63_10285</name>
</gene>
<evidence type="ECO:0000256" key="6">
    <source>
        <dbReference type="ARBA" id="ARBA00022840"/>
    </source>
</evidence>
<dbReference type="InterPro" id="IPR018483">
    <property type="entry name" value="Carb_kinase_FGGY_CS"/>
</dbReference>
<dbReference type="NCBIfam" id="TIGR01312">
    <property type="entry name" value="XylB"/>
    <property type="match status" value="1"/>
</dbReference>
<dbReference type="InterPro" id="IPR006000">
    <property type="entry name" value="Xylulokinase"/>
</dbReference>
<dbReference type="HAMAP" id="MF_02220">
    <property type="entry name" value="XylB"/>
    <property type="match status" value="1"/>
</dbReference>
<keyword evidence="5 8" id="KW-0418">Kinase</keyword>
<dbReference type="GO" id="GO:0005998">
    <property type="term" value="P:xylulose catabolic process"/>
    <property type="evidence" value="ECO:0007669"/>
    <property type="project" value="UniProtKB-UniRule"/>
</dbReference>
<dbReference type="GO" id="GO:0042732">
    <property type="term" value="P:D-xylose metabolic process"/>
    <property type="evidence" value="ECO:0007669"/>
    <property type="project" value="UniProtKB-KW"/>
</dbReference>
<evidence type="ECO:0000256" key="10">
    <source>
        <dbReference type="RuleBase" id="RU364073"/>
    </source>
</evidence>
<dbReference type="SUPFAM" id="SSF53067">
    <property type="entry name" value="Actin-like ATPase domain"/>
    <property type="match status" value="2"/>
</dbReference>
<evidence type="ECO:0000256" key="8">
    <source>
        <dbReference type="HAMAP-Rule" id="MF_02220"/>
    </source>
</evidence>
<comment type="catalytic activity">
    <reaction evidence="8 10">
        <text>D-xylulose + ATP = D-xylulose 5-phosphate + ADP + H(+)</text>
        <dbReference type="Rhea" id="RHEA:10964"/>
        <dbReference type="ChEBI" id="CHEBI:15378"/>
        <dbReference type="ChEBI" id="CHEBI:17140"/>
        <dbReference type="ChEBI" id="CHEBI:30616"/>
        <dbReference type="ChEBI" id="CHEBI:57737"/>
        <dbReference type="ChEBI" id="CHEBI:456216"/>
        <dbReference type="EC" id="2.7.1.17"/>
    </reaction>
</comment>
<dbReference type="GO" id="GO:0005524">
    <property type="term" value="F:ATP binding"/>
    <property type="evidence" value="ECO:0007669"/>
    <property type="project" value="UniProtKB-UniRule"/>
</dbReference>
<reference evidence="13" key="1">
    <citation type="submission" date="2020-10" db="EMBL/GenBank/DDBJ databases">
        <authorList>
            <person name="Gilroy R."/>
        </authorList>
    </citation>
    <scope>NUCLEOTIDE SEQUENCE</scope>
    <source>
        <strain evidence="13">ChiBcec2-4451</strain>
    </source>
</reference>
<evidence type="ECO:0000256" key="7">
    <source>
        <dbReference type="ARBA" id="ARBA00023277"/>
    </source>
</evidence>
<evidence type="ECO:0000313" key="14">
    <source>
        <dbReference type="Proteomes" id="UP000886723"/>
    </source>
</evidence>
<evidence type="ECO:0000256" key="2">
    <source>
        <dbReference type="ARBA" id="ARBA00022629"/>
    </source>
</evidence>
<dbReference type="InterPro" id="IPR018484">
    <property type="entry name" value="FGGY_N"/>
</dbReference>
<accession>A0A9D1T6R7</accession>
<evidence type="ECO:0000256" key="1">
    <source>
        <dbReference type="ARBA" id="ARBA00009156"/>
    </source>
</evidence>
<evidence type="ECO:0000256" key="5">
    <source>
        <dbReference type="ARBA" id="ARBA00022777"/>
    </source>
</evidence>
<dbReference type="PANTHER" id="PTHR43095:SF5">
    <property type="entry name" value="XYLULOSE KINASE"/>
    <property type="match status" value="1"/>
</dbReference>
<keyword evidence="4 8" id="KW-0547">Nucleotide-binding</keyword>
<keyword evidence="6 8" id="KW-0067">ATP-binding</keyword>
<dbReference type="PROSITE" id="PS00445">
    <property type="entry name" value="FGGY_KINASES_2"/>
    <property type="match status" value="1"/>
</dbReference>
<dbReference type="PANTHER" id="PTHR43095">
    <property type="entry name" value="SUGAR KINASE"/>
    <property type="match status" value="1"/>
</dbReference>
<proteinExistence type="inferred from homology"/>
<organism evidence="13 14">
    <name type="scientific">Candidatus Pullilachnospira stercoravium</name>
    <dbReference type="NCBI Taxonomy" id="2840913"/>
    <lineage>
        <taxon>Bacteria</taxon>
        <taxon>Bacillati</taxon>
        <taxon>Bacillota</taxon>
        <taxon>Clostridia</taxon>
        <taxon>Lachnospirales</taxon>
        <taxon>Lachnospiraceae</taxon>
        <taxon>Lachnospiraceae incertae sedis</taxon>
        <taxon>Candidatus Pullilachnospira</taxon>
    </lineage>
</organism>
<reference evidence="13" key="2">
    <citation type="journal article" date="2021" name="PeerJ">
        <title>Extensive microbial diversity within the chicken gut microbiome revealed by metagenomics and culture.</title>
        <authorList>
            <person name="Gilroy R."/>
            <person name="Ravi A."/>
            <person name="Getino M."/>
            <person name="Pursley I."/>
            <person name="Horton D.L."/>
            <person name="Alikhan N.F."/>
            <person name="Baker D."/>
            <person name="Gharbi K."/>
            <person name="Hall N."/>
            <person name="Watson M."/>
            <person name="Adriaenssens E.M."/>
            <person name="Foster-Nyarko E."/>
            <person name="Jarju S."/>
            <person name="Secka A."/>
            <person name="Antonio M."/>
            <person name="Oren A."/>
            <person name="Chaudhuri R.R."/>
            <person name="La Ragione R."/>
            <person name="Hildebrand F."/>
            <person name="Pallen M.J."/>
        </authorList>
    </citation>
    <scope>NUCLEOTIDE SEQUENCE</scope>
    <source>
        <strain evidence="13">ChiBcec2-4451</strain>
    </source>
</reference>
<feature type="active site" description="Proton acceptor" evidence="8">
    <location>
        <position position="238"/>
    </location>
</feature>
<dbReference type="Proteomes" id="UP000886723">
    <property type="component" value="Unassembled WGS sequence"/>
</dbReference>
<feature type="domain" description="Carbohydrate kinase FGGY N-terminal" evidence="11">
    <location>
        <begin position="1"/>
        <end position="245"/>
    </location>
</feature>
<dbReference type="Gene3D" id="3.30.420.40">
    <property type="match status" value="2"/>
</dbReference>
<keyword evidence="2 8" id="KW-0859">Xylose metabolism</keyword>
<feature type="binding site" evidence="8">
    <location>
        <begin position="79"/>
        <end position="80"/>
    </location>
    <ligand>
        <name>substrate</name>
    </ligand>
</feature>
<name>A0A9D1T6R7_9FIRM</name>